<dbReference type="Proteomes" id="UP001154114">
    <property type="component" value="Chromosome 4"/>
</dbReference>
<dbReference type="GO" id="GO:0005615">
    <property type="term" value="C:extracellular space"/>
    <property type="evidence" value="ECO:0007669"/>
    <property type="project" value="TreeGrafter"/>
</dbReference>
<dbReference type="PANTHER" id="PTHR10974">
    <property type="entry name" value="FI08016P-RELATED"/>
    <property type="match status" value="1"/>
</dbReference>
<dbReference type="SUPFAM" id="SSF53649">
    <property type="entry name" value="Alkaline phosphatase-like"/>
    <property type="match status" value="1"/>
</dbReference>
<protein>
    <recommendedName>
        <fullName evidence="4">DUF229 domain containing protein</fullName>
    </recommendedName>
</protein>
<dbReference type="OrthoDB" id="413313at2759"/>
<evidence type="ECO:0000256" key="1">
    <source>
        <dbReference type="SAM" id="Phobius"/>
    </source>
</evidence>
<dbReference type="AlphaFoldDB" id="A0A9P0C0P9"/>
<keyword evidence="1" id="KW-1133">Transmembrane helix</keyword>
<evidence type="ECO:0000313" key="2">
    <source>
        <dbReference type="EMBL" id="CAH0602971.1"/>
    </source>
</evidence>
<dbReference type="FunFam" id="3.40.720.10:FF:000017">
    <property type="entry name" value="Predicted protein"/>
    <property type="match status" value="1"/>
</dbReference>
<dbReference type="EMBL" id="LR824007">
    <property type="protein sequence ID" value="CAH0602971.1"/>
    <property type="molecule type" value="Genomic_DNA"/>
</dbReference>
<keyword evidence="3" id="KW-1185">Reference proteome</keyword>
<name>A0A9P0C0P9_CHRIL</name>
<dbReference type="CDD" id="cd16021">
    <property type="entry name" value="ALP_like"/>
    <property type="match status" value="1"/>
</dbReference>
<proteinExistence type="predicted"/>
<organism evidence="2 3">
    <name type="scientific">Chrysodeixis includens</name>
    <name type="common">Soybean looper</name>
    <name type="synonym">Pseudoplusia includens</name>
    <dbReference type="NCBI Taxonomy" id="689277"/>
    <lineage>
        <taxon>Eukaryota</taxon>
        <taxon>Metazoa</taxon>
        <taxon>Ecdysozoa</taxon>
        <taxon>Arthropoda</taxon>
        <taxon>Hexapoda</taxon>
        <taxon>Insecta</taxon>
        <taxon>Pterygota</taxon>
        <taxon>Neoptera</taxon>
        <taxon>Endopterygota</taxon>
        <taxon>Lepidoptera</taxon>
        <taxon>Glossata</taxon>
        <taxon>Ditrysia</taxon>
        <taxon>Noctuoidea</taxon>
        <taxon>Noctuidae</taxon>
        <taxon>Plusiinae</taxon>
        <taxon>Chrysodeixis</taxon>
    </lineage>
</organism>
<keyword evidence="1" id="KW-0472">Membrane</keyword>
<sequence>MCFFPFSSMAQLVKGSTRLRSIPVRFRYLFLLATIFGSSFLLISITNRTEILLVNNDQPLNSLDLHHYDLEHDTSFTIKTEGCTIPGLIALDETIKLFNHPPKDLKNCPNANYTLLQHNESHIWVDTEILQYYNVPKDGNMSCCYKPFYRPKSIVNVFSEHVDDRVQYEDCVEFFSYIEVEHEFVRVSCDYDQKTVYEQYFLFPSKKPFHTFGENKVRIQPQNDTPYYNVIVMGIDAISRLNFHRTMPKTLEYLKKKGAIELLGYNKVGDNTFPNLTPMLLGIKETDLKRTCWPHDSASFDNCPFIWQWFKEAGFYTALGEDSAKLGTFNFAKYGFIKTPTDYYIRTFLHEAEVNVGNTKDFNSYICMGNKYFYKVLLDYIEDLTSTLRYSKLFGFFWEVSMSHDYLTYPMAMDDSYKNFFERLDSSNYLDNTVLVLLSDHGIRWGAIRLTKQGRLEERLPFVHMLLPPSFQENYNLAYNNLKQNSKRLTTPFDMYATLSDLINLEEINNEKIKQRTNSSYTLNRSISLFLPIPKNRTCKTADIDDHWCTCHKGIKLSTKSLEARDAAEQLVRHLNKYLEEYPHCAVLSLAEVLEVTEMMAGQPRKDEVGWREFMVVVRTAPGDGVFEGTLRRRGDQWDLAGTISRLNLYGDQSRCVHHYQLKLYCYCR</sequence>
<feature type="transmembrane region" description="Helical" evidence="1">
    <location>
        <begin position="28"/>
        <end position="46"/>
    </location>
</feature>
<accession>A0A9P0C0P9</accession>
<dbReference type="Pfam" id="PF02995">
    <property type="entry name" value="DUF229"/>
    <property type="match status" value="1"/>
</dbReference>
<dbReference type="Gene3D" id="3.40.720.10">
    <property type="entry name" value="Alkaline Phosphatase, subunit A"/>
    <property type="match status" value="1"/>
</dbReference>
<evidence type="ECO:0008006" key="4">
    <source>
        <dbReference type="Google" id="ProtNLM"/>
    </source>
</evidence>
<gene>
    <name evidence="2" type="ORF">CINC_LOCUS10295</name>
</gene>
<dbReference type="InterPro" id="IPR004245">
    <property type="entry name" value="DUF229"/>
</dbReference>
<evidence type="ECO:0000313" key="3">
    <source>
        <dbReference type="Proteomes" id="UP001154114"/>
    </source>
</evidence>
<reference evidence="2" key="1">
    <citation type="submission" date="2021-12" db="EMBL/GenBank/DDBJ databases">
        <authorList>
            <person name="King R."/>
        </authorList>
    </citation>
    <scope>NUCLEOTIDE SEQUENCE</scope>
</reference>
<keyword evidence="1" id="KW-0812">Transmembrane</keyword>
<dbReference type="PANTHER" id="PTHR10974:SF1">
    <property type="entry name" value="FI08016P-RELATED"/>
    <property type="match status" value="1"/>
</dbReference>
<dbReference type="InterPro" id="IPR017850">
    <property type="entry name" value="Alkaline_phosphatase_core_sf"/>
</dbReference>